<feature type="chain" id="PRO_5003410443" evidence="2">
    <location>
        <begin position="29"/>
        <end position="563"/>
    </location>
</feature>
<dbReference type="GO" id="GO:0005509">
    <property type="term" value="F:calcium ion binding"/>
    <property type="evidence" value="ECO:0007669"/>
    <property type="project" value="TreeGrafter"/>
</dbReference>
<dbReference type="InterPro" id="IPR001087">
    <property type="entry name" value="GDSL"/>
</dbReference>
<dbReference type="InterPro" id="IPR039676">
    <property type="entry name" value="AOAH"/>
</dbReference>
<dbReference type="Pfam" id="PF20825">
    <property type="entry name" value="Saposin"/>
    <property type="match status" value="1"/>
</dbReference>
<evidence type="ECO:0000313" key="4">
    <source>
        <dbReference type="EMBL" id="CCC51432.1"/>
    </source>
</evidence>
<proteinExistence type="predicted"/>
<dbReference type="GO" id="GO:0009104">
    <property type="term" value="P:lipopolysaccharide catabolic process"/>
    <property type="evidence" value="ECO:0007669"/>
    <property type="project" value="TreeGrafter"/>
</dbReference>
<keyword evidence="2" id="KW-0732">Signal</keyword>
<evidence type="ECO:0000256" key="2">
    <source>
        <dbReference type="SAM" id="SignalP"/>
    </source>
</evidence>
<protein>
    <submittedName>
        <fullName evidence="4">Putative GPI inositol deacylase</fullName>
    </submittedName>
</protein>
<dbReference type="PANTHER" id="PTHR15010">
    <property type="entry name" value="ACYLOXYACYL HYDROLASE"/>
    <property type="match status" value="1"/>
</dbReference>
<dbReference type="GO" id="GO:0050528">
    <property type="term" value="F:acyloxyacyl hydrolase activity"/>
    <property type="evidence" value="ECO:0007669"/>
    <property type="project" value="InterPro"/>
</dbReference>
<gene>
    <name evidence="4" type="ORF">TVY486_1004830</name>
</gene>
<dbReference type="VEuPathDB" id="TriTrypDB:TvY486_1004830"/>
<dbReference type="InterPro" id="IPR048593">
    <property type="entry name" value="AOAH_Saposin_N"/>
</dbReference>
<sequence>MPPQNATCRLINYVFLVQLLLFLLQVDGRITVTSPTVPSQSFGGSGNGVNCVVCTFIVGVISQLRQLHHISARDAANLYCSFMPPTYKIICNAAGAFALRGAFDLIDENRSADVICRALLYCSSEKCHLFPRENKSSESVVELRKRYGWVSVPPVSIFDHLGSIYDLRALRPDDDDDGDFFSTTTTSGGSYWRGRDCNDSDATVFPGRDSIDSERDENCNGVFGVDPKTGRTYEELWCSDSQPMGVIVVGDSASAHFGIPADLVTVFEMSSRGYANIESIVRNSVDWPMLSSFTGFRNTTEFEPNRNGPMISVYSQLVERNRCNHRDFQNLGQNGATSGSVSHILRHVARNRNASVKPAYLFISMVGNDVCLPPPHVMPPETYYNNIVTSLSQADAFLPPGSHVLLVPLADGRILYDSMHNRTHPIGSLHNDVTYANLYDFLACLDVNPCWGWLNTNETVRNITWERAANLNKKLSQIVTESQNKYQNFKVHLFDDVMAAAVKQFSGPVWELVEPVDGFHPSQLASALVGKYMFSAMEKMGILPPENPHNGDIMRLFGNQGGY</sequence>
<dbReference type="EMBL" id="HE573026">
    <property type="protein sequence ID" value="CCC51432.1"/>
    <property type="molecule type" value="Genomic_DNA"/>
</dbReference>
<dbReference type="Pfam" id="PF00657">
    <property type="entry name" value="Lipase_GDSL"/>
    <property type="match status" value="1"/>
</dbReference>
<feature type="signal peptide" evidence="2">
    <location>
        <begin position="1"/>
        <end position="28"/>
    </location>
</feature>
<dbReference type="InterPro" id="IPR011001">
    <property type="entry name" value="Saposin-like"/>
</dbReference>
<accession>G0U6C8</accession>
<dbReference type="SMART" id="SM00741">
    <property type="entry name" value="SapB"/>
    <property type="match status" value="1"/>
</dbReference>
<dbReference type="InterPro" id="IPR008139">
    <property type="entry name" value="SaposinB_dom"/>
</dbReference>
<evidence type="ECO:0000256" key="1">
    <source>
        <dbReference type="ARBA" id="ARBA00023157"/>
    </source>
</evidence>
<dbReference type="SUPFAM" id="SSF47862">
    <property type="entry name" value="Saposin"/>
    <property type="match status" value="1"/>
</dbReference>
<dbReference type="SUPFAM" id="SSF52266">
    <property type="entry name" value="SGNH hydrolase"/>
    <property type="match status" value="1"/>
</dbReference>
<keyword evidence="1" id="KW-1015">Disulfide bond</keyword>
<name>G0U6C8_TRYVY</name>
<organism evidence="4">
    <name type="scientific">Trypanosoma vivax (strain Y486)</name>
    <dbReference type="NCBI Taxonomy" id="1055687"/>
    <lineage>
        <taxon>Eukaryota</taxon>
        <taxon>Discoba</taxon>
        <taxon>Euglenozoa</taxon>
        <taxon>Kinetoplastea</taxon>
        <taxon>Metakinetoplastina</taxon>
        <taxon>Trypanosomatida</taxon>
        <taxon>Trypanosomatidae</taxon>
        <taxon>Trypanosoma</taxon>
        <taxon>Duttonella</taxon>
    </lineage>
</organism>
<dbReference type="PROSITE" id="PS50015">
    <property type="entry name" value="SAP_B"/>
    <property type="match status" value="1"/>
</dbReference>
<feature type="domain" description="Saposin B-type" evidence="3">
    <location>
        <begin position="47"/>
        <end position="126"/>
    </location>
</feature>
<dbReference type="Gene3D" id="3.40.50.1110">
    <property type="entry name" value="SGNH hydrolase"/>
    <property type="match status" value="1"/>
</dbReference>
<dbReference type="AlphaFoldDB" id="G0U6C8"/>
<dbReference type="PANTHER" id="PTHR15010:SF0">
    <property type="entry name" value="ACYLOXYACYL HYDROLASE"/>
    <property type="match status" value="1"/>
</dbReference>
<reference evidence="4" key="1">
    <citation type="journal article" date="2012" name="Proc. Natl. Acad. Sci. U.S.A.">
        <title>Antigenic diversity is generated by distinct evolutionary mechanisms in African trypanosome species.</title>
        <authorList>
            <person name="Jackson A.P."/>
            <person name="Berry A."/>
            <person name="Aslett M."/>
            <person name="Allison H.C."/>
            <person name="Burton P."/>
            <person name="Vavrova-Anderson J."/>
            <person name="Brown R."/>
            <person name="Browne H."/>
            <person name="Corton N."/>
            <person name="Hauser H."/>
            <person name="Gamble J."/>
            <person name="Gilderthorp R."/>
            <person name="Marcello L."/>
            <person name="McQuillan J."/>
            <person name="Otto T.D."/>
            <person name="Quail M.A."/>
            <person name="Sanders M.J."/>
            <person name="van Tonder A."/>
            <person name="Ginger M.L."/>
            <person name="Field M.C."/>
            <person name="Barry J.D."/>
            <person name="Hertz-Fowler C."/>
            <person name="Berriman M."/>
        </authorList>
    </citation>
    <scope>NUCLEOTIDE SEQUENCE</scope>
    <source>
        <strain evidence="4">Y486</strain>
    </source>
</reference>
<evidence type="ECO:0000259" key="3">
    <source>
        <dbReference type="PROSITE" id="PS50015"/>
    </source>
</evidence>
<dbReference type="InterPro" id="IPR036514">
    <property type="entry name" value="SGNH_hydro_sf"/>
</dbReference>